<dbReference type="Gene3D" id="2.60.120.620">
    <property type="entry name" value="q2cbj1_9rhob like domain"/>
    <property type="match status" value="1"/>
</dbReference>
<name>A0A382I5H1_9ZZZZ</name>
<gene>
    <name evidence="2" type="ORF">METZ01_LOCUS247301</name>
</gene>
<organism evidence="2">
    <name type="scientific">marine metagenome</name>
    <dbReference type="NCBI Taxonomy" id="408172"/>
    <lineage>
        <taxon>unclassified sequences</taxon>
        <taxon>metagenomes</taxon>
        <taxon>ecological metagenomes</taxon>
    </lineage>
</organism>
<dbReference type="SUPFAM" id="SSF51197">
    <property type="entry name" value="Clavaminate synthase-like"/>
    <property type="match status" value="1"/>
</dbReference>
<dbReference type="Pfam" id="PF05721">
    <property type="entry name" value="PhyH"/>
    <property type="match status" value="1"/>
</dbReference>
<proteinExistence type="predicted"/>
<protein>
    <recommendedName>
        <fullName evidence="3">Fe2OG dioxygenase domain-containing protein</fullName>
    </recommendedName>
</protein>
<dbReference type="AlphaFoldDB" id="A0A382I5H1"/>
<evidence type="ECO:0000313" key="2">
    <source>
        <dbReference type="EMBL" id="SVB94447.1"/>
    </source>
</evidence>
<dbReference type="PANTHER" id="PTHR20883">
    <property type="entry name" value="PHYTANOYL-COA DIOXYGENASE DOMAIN CONTAINING 1"/>
    <property type="match status" value="1"/>
</dbReference>
<accession>A0A382I5H1</accession>
<dbReference type="PANTHER" id="PTHR20883:SF14">
    <property type="entry name" value="PHYTANOYL-COA DIOXYGENASE"/>
    <property type="match status" value="1"/>
</dbReference>
<feature type="region of interest" description="Disordered" evidence="1">
    <location>
        <begin position="306"/>
        <end position="328"/>
    </location>
</feature>
<dbReference type="EMBL" id="UINC01065125">
    <property type="protein sequence ID" value="SVB94447.1"/>
    <property type="molecule type" value="Genomic_DNA"/>
</dbReference>
<evidence type="ECO:0008006" key="3">
    <source>
        <dbReference type="Google" id="ProtNLM"/>
    </source>
</evidence>
<sequence>MTNTRPATILESTMKLSSEQLRHFDEEGYVIAQQALRDSDLGPVIDDIGAFVDRRAGELYSEGLISNLHKHGSFEQRLALITRENTAIYDGMDIMHFRGEAMFRFLCNDKLMDVVENLVGPEITCSPIQHLRAKLPNDLIQFERGDHDQLASRVNENVAPWHQDAQVHLEEADPSFILTVWIPLCDTDERNGCLQIVPRIHKEQVVYWSEGFGIADEAINEEDILSIPMKKGDVLLMHKLIPHRSIKNQTNTIRWSMDLRYQRTGTPTGRSFYPDFITRSRTHPEFVFTDHESWSHCWEEAVKATATNKRPGRENRPTEPTPMKVVVN</sequence>
<dbReference type="InterPro" id="IPR008775">
    <property type="entry name" value="Phytyl_CoA_dOase-like"/>
</dbReference>
<reference evidence="2" key="1">
    <citation type="submission" date="2018-05" db="EMBL/GenBank/DDBJ databases">
        <authorList>
            <person name="Lanie J.A."/>
            <person name="Ng W.-L."/>
            <person name="Kazmierczak K.M."/>
            <person name="Andrzejewski T.M."/>
            <person name="Davidsen T.M."/>
            <person name="Wayne K.J."/>
            <person name="Tettelin H."/>
            <person name="Glass J.I."/>
            <person name="Rusch D."/>
            <person name="Podicherti R."/>
            <person name="Tsui H.-C.T."/>
            <person name="Winkler M.E."/>
        </authorList>
    </citation>
    <scope>NUCLEOTIDE SEQUENCE</scope>
</reference>
<evidence type="ECO:0000256" key="1">
    <source>
        <dbReference type="SAM" id="MobiDB-lite"/>
    </source>
</evidence>